<dbReference type="InterPro" id="IPR005502">
    <property type="entry name" value="Ribosyl_crysJ1"/>
</dbReference>
<proteinExistence type="inferred from homology"/>
<dbReference type="Gene3D" id="1.10.4080.10">
    <property type="entry name" value="ADP-ribosylation/Crystallin J1"/>
    <property type="match status" value="1"/>
</dbReference>
<evidence type="ECO:0000313" key="4">
    <source>
        <dbReference type="Proteomes" id="UP001220377"/>
    </source>
</evidence>
<dbReference type="PANTHER" id="PTHR16222">
    <property type="entry name" value="ADP-RIBOSYLGLYCOHYDROLASE"/>
    <property type="match status" value="1"/>
</dbReference>
<keyword evidence="2" id="KW-0378">Hydrolase</keyword>
<accession>A0ABY7WRP0</accession>
<dbReference type="InterPro" id="IPR050792">
    <property type="entry name" value="ADP-ribosylglycohydrolase"/>
</dbReference>
<dbReference type="SUPFAM" id="SSF101478">
    <property type="entry name" value="ADP-ribosylglycohydrolase"/>
    <property type="match status" value="1"/>
</dbReference>
<comment type="similarity">
    <text evidence="1">Belongs to the ADP-ribosylglycohydrolase family.</text>
</comment>
<sequence>MITRTQIKTFIEAGMLADAFGVPYEFRSRDSFTAATMIGHGTYDMPIGSWSDDSSLTLILMQTMLEDKQYATFMHHAEDYMMHGAFTPSGEMFDIGATTRKAVINFAEGAAPLDAGDRSEYANGNGGIMRVAPLAVTLRNEQDMTVRRTTIENWTKLTHAHERSLIGSFIYVELLRECLLGDNLTEALRTVQAELKRTNYAPSEVALFAPIFTPDFAKTPRADIASSGYVVDSLLAAVWLNSQADDYESLILNAVNLGSDTDTIAQLAAHLFAATHHNLVLPGKWLQQLIMPDDIQHLISQFAQAYAAR</sequence>
<evidence type="ECO:0000256" key="2">
    <source>
        <dbReference type="ARBA" id="ARBA00022801"/>
    </source>
</evidence>
<protein>
    <submittedName>
        <fullName evidence="3">ADP-ribosylglycohydrolase family protein</fullName>
    </submittedName>
</protein>
<name>A0ABY7WRP0_9LACO</name>
<reference evidence="3 4" key="1">
    <citation type="submission" date="2023-02" db="EMBL/GenBank/DDBJ databases">
        <title>Genome sequence of Lacticaseibacillus sp. KACC 23028.</title>
        <authorList>
            <person name="Kim S."/>
            <person name="Heo J."/>
            <person name="Kwon S.-W."/>
        </authorList>
    </citation>
    <scope>NUCLEOTIDE SEQUENCE [LARGE SCALE GENOMIC DNA]</scope>
    <source>
        <strain evidence="3 4">KACC 23028</strain>
    </source>
</reference>
<gene>
    <name evidence="3" type="ORF">PQ472_07195</name>
</gene>
<dbReference type="Proteomes" id="UP001220377">
    <property type="component" value="Chromosome"/>
</dbReference>
<dbReference type="PANTHER" id="PTHR16222:SF24">
    <property type="entry name" value="ADP-RIBOSYLHYDROLASE ARH3"/>
    <property type="match status" value="1"/>
</dbReference>
<evidence type="ECO:0000256" key="1">
    <source>
        <dbReference type="ARBA" id="ARBA00010702"/>
    </source>
</evidence>
<dbReference type="InterPro" id="IPR036705">
    <property type="entry name" value="Ribosyl_crysJ1_sf"/>
</dbReference>
<dbReference type="Pfam" id="PF03747">
    <property type="entry name" value="ADP_ribosyl_GH"/>
    <property type="match status" value="1"/>
</dbReference>
<evidence type="ECO:0000313" key="3">
    <source>
        <dbReference type="EMBL" id="WDF81714.1"/>
    </source>
</evidence>
<organism evidence="3 4">
    <name type="scientific">Lacticaseibacillus pabuli</name>
    <dbReference type="NCBI Taxonomy" id="3025672"/>
    <lineage>
        <taxon>Bacteria</taxon>
        <taxon>Bacillati</taxon>
        <taxon>Bacillota</taxon>
        <taxon>Bacilli</taxon>
        <taxon>Lactobacillales</taxon>
        <taxon>Lactobacillaceae</taxon>
        <taxon>Lacticaseibacillus</taxon>
    </lineage>
</organism>
<dbReference type="EMBL" id="CP117884">
    <property type="protein sequence ID" value="WDF81714.1"/>
    <property type="molecule type" value="Genomic_DNA"/>
</dbReference>
<dbReference type="RefSeq" id="WP_274258673.1">
    <property type="nucleotide sequence ID" value="NZ_CP117884.1"/>
</dbReference>
<keyword evidence="4" id="KW-1185">Reference proteome</keyword>